<dbReference type="InterPro" id="IPR038765">
    <property type="entry name" value="Papain-like_cys_pep_sf"/>
</dbReference>
<evidence type="ECO:0000313" key="22">
    <source>
        <dbReference type="Ensembl" id="ENSMAMP00000060976.1"/>
    </source>
</evidence>
<dbReference type="FunFam" id="3.30.2230.10:FF:000001">
    <property type="entry name" value="Ubiquitinyl hydrolase 1"/>
    <property type="match status" value="1"/>
</dbReference>
<dbReference type="PANTHER" id="PTHR21646">
    <property type="entry name" value="UBIQUITIN CARBOXYL-TERMINAL HYDROLASE"/>
    <property type="match status" value="1"/>
</dbReference>
<dbReference type="SUPFAM" id="SSF57850">
    <property type="entry name" value="RING/U-box"/>
    <property type="match status" value="1"/>
</dbReference>
<keyword evidence="11 17" id="KW-0833">Ubl conjugation pathway</keyword>
<evidence type="ECO:0000256" key="6">
    <source>
        <dbReference type="ARBA" id="ARBA00022583"/>
    </source>
</evidence>
<dbReference type="FunFam" id="3.30.40.10:FF:000065">
    <property type="entry name" value="Ubiquitinyl hydrolase 1"/>
    <property type="match status" value="1"/>
</dbReference>
<keyword evidence="7 17" id="KW-0645">Protease</keyword>
<keyword evidence="5" id="KW-0963">Cytoplasm</keyword>
<dbReference type="GeneTree" id="ENSGT00940000157311"/>
<evidence type="ECO:0000256" key="14">
    <source>
        <dbReference type="ARBA" id="ARBA00022833"/>
    </source>
</evidence>
<evidence type="ECO:0000256" key="10">
    <source>
        <dbReference type="ARBA" id="ARBA00022771"/>
    </source>
</evidence>
<protein>
    <recommendedName>
        <fullName evidence="17">Ubiquitin carboxyl-terminal hydrolase</fullName>
        <ecNumber evidence="17">3.4.19.12</ecNumber>
    </recommendedName>
</protein>
<organism evidence="22 23">
    <name type="scientific">Mastacembelus armatus</name>
    <name type="common">zig-zag eel</name>
    <dbReference type="NCBI Taxonomy" id="205130"/>
    <lineage>
        <taxon>Eukaryota</taxon>
        <taxon>Metazoa</taxon>
        <taxon>Chordata</taxon>
        <taxon>Craniata</taxon>
        <taxon>Vertebrata</taxon>
        <taxon>Euteleostomi</taxon>
        <taxon>Actinopterygii</taxon>
        <taxon>Neopterygii</taxon>
        <taxon>Teleostei</taxon>
        <taxon>Neoteleostei</taxon>
        <taxon>Acanthomorphata</taxon>
        <taxon>Anabantaria</taxon>
        <taxon>Synbranchiformes</taxon>
        <taxon>Mastacembelidae</taxon>
        <taxon>Mastacembelus</taxon>
    </lineage>
</organism>
<proteinExistence type="inferred from homology"/>
<feature type="domain" description="USP" evidence="19">
    <location>
        <begin position="159"/>
        <end position="661"/>
    </location>
</feature>
<dbReference type="PROSITE" id="PS51283">
    <property type="entry name" value="DUSP"/>
    <property type="match status" value="2"/>
</dbReference>
<keyword evidence="15" id="KW-0206">Cytoskeleton</keyword>
<feature type="region of interest" description="Disordered" evidence="18">
    <location>
        <begin position="365"/>
        <end position="395"/>
    </location>
</feature>
<dbReference type="GO" id="GO:0005813">
    <property type="term" value="C:centrosome"/>
    <property type="evidence" value="ECO:0007669"/>
    <property type="project" value="UniProtKB-SubCell"/>
</dbReference>
<dbReference type="GO" id="GO:0008270">
    <property type="term" value="F:zinc ion binding"/>
    <property type="evidence" value="ECO:0007669"/>
    <property type="project" value="UniProtKB-KW"/>
</dbReference>
<keyword evidence="12 17" id="KW-0378">Hydrolase</keyword>
<dbReference type="PROSITE" id="PS50235">
    <property type="entry name" value="USP_3"/>
    <property type="match status" value="1"/>
</dbReference>
<feature type="domain" description="DUSP" evidence="21">
    <location>
        <begin position="663"/>
        <end position="756"/>
    </location>
</feature>
<feature type="region of interest" description="Disordered" evidence="18">
    <location>
        <begin position="266"/>
        <end position="309"/>
    </location>
</feature>
<evidence type="ECO:0000256" key="1">
    <source>
        <dbReference type="ARBA" id="ARBA00000707"/>
    </source>
</evidence>
<dbReference type="GO" id="GO:0004843">
    <property type="term" value="F:cysteine-type deubiquitinase activity"/>
    <property type="evidence" value="ECO:0007669"/>
    <property type="project" value="UniProtKB-UniRule"/>
</dbReference>
<dbReference type="SUPFAM" id="SSF143791">
    <property type="entry name" value="DUSP-like"/>
    <property type="match status" value="2"/>
</dbReference>
<evidence type="ECO:0000256" key="5">
    <source>
        <dbReference type="ARBA" id="ARBA00022490"/>
    </source>
</evidence>
<evidence type="ECO:0000256" key="18">
    <source>
        <dbReference type="SAM" id="MobiDB-lite"/>
    </source>
</evidence>
<evidence type="ECO:0000259" key="20">
    <source>
        <dbReference type="PROSITE" id="PS50271"/>
    </source>
</evidence>
<dbReference type="GO" id="GO:0016579">
    <property type="term" value="P:protein deubiquitination"/>
    <property type="evidence" value="ECO:0007669"/>
    <property type="project" value="InterPro"/>
</dbReference>
<dbReference type="Proteomes" id="UP000261640">
    <property type="component" value="Unplaced"/>
</dbReference>
<reference evidence="22" key="2">
    <citation type="submission" date="2025-09" db="UniProtKB">
        <authorList>
            <consortium name="Ensembl"/>
        </authorList>
    </citation>
    <scope>IDENTIFICATION</scope>
</reference>
<evidence type="ECO:0000256" key="4">
    <source>
        <dbReference type="ARBA" id="ARBA00008269"/>
    </source>
</evidence>
<evidence type="ECO:0000256" key="7">
    <source>
        <dbReference type="ARBA" id="ARBA00022670"/>
    </source>
</evidence>
<keyword evidence="23" id="KW-1185">Reference proteome</keyword>
<dbReference type="InterPro" id="IPR018200">
    <property type="entry name" value="USP_CS"/>
</dbReference>
<feature type="region of interest" description="Disordered" evidence="18">
    <location>
        <begin position="869"/>
        <end position="888"/>
    </location>
</feature>
<dbReference type="CDD" id="cd02674">
    <property type="entry name" value="Peptidase_C19R"/>
    <property type="match status" value="1"/>
</dbReference>
<evidence type="ECO:0000256" key="13">
    <source>
        <dbReference type="ARBA" id="ARBA00022807"/>
    </source>
</evidence>
<dbReference type="InterPro" id="IPR001607">
    <property type="entry name" value="Znf_UBP"/>
</dbReference>
<dbReference type="InterPro" id="IPR035927">
    <property type="entry name" value="DUSP-like_sf"/>
</dbReference>
<dbReference type="InterPro" id="IPR028889">
    <property type="entry name" value="USP"/>
</dbReference>
<dbReference type="EC" id="3.4.19.12" evidence="17"/>
<evidence type="ECO:0000256" key="17">
    <source>
        <dbReference type="RuleBase" id="RU366025"/>
    </source>
</evidence>
<dbReference type="Gene3D" id="3.30.40.10">
    <property type="entry name" value="Zinc/RING finger domain, C3HC4 (zinc finger)"/>
    <property type="match status" value="1"/>
</dbReference>
<dbReference type="Gene3D" id="3.30.2230.10">
    <property type="entry name" value="DUSP-like"/>
    <property type="match status" value="2"/>
</dbReference>
<dbReference type="InterPro" id="IPR001394">
    <property type="entry name" value="Peptidase_C19_UCH"/>
</dbReference>
<comment type="subcellular location">
    <subcellularLocation>
        <location evidence="2">Cytoplasm</location>
        <location evidence="2">Cytoskeleton</location>
        <location evidence="2">Microtubule organizing center</location>
        <location evidence="2">Centrosome</location>
    </subcellularLocation>
    <subcellularLocation>
        <location evidence="3">Cytoplasm</location>
        <location evidence="3">Perinuclear region</location>
    </subcellularLocation>
</comment>
<dbReference type="PANTHER" id="PTHR21646:SF32">
    <property type="entry name" value="UBIQUITIN CARBOXYL-TERMINAL HYDROLASE 33"/>
    <property type="match status" value="1"/>
</dbReference>
<dbReference type="GO" id="GO:0048471">
    <property type="term" value="C:perinuclear region of cytoplasm"/>
    <property type="evidence" value="ECO:0007669"/>
    <property type="project" value="UniProtKB-SubCell"/>
</dbReference>
<dbReference type="FunFam" id="3.30.2230.10:FF:000002">
    <property type="entry name" value="Ubiquitinyl hydrolase 1"/>
    <property type="match status" value="1"/>
</dbReference>
<dbReference type="AlphaFoldDB" id="A0A7N8Y6E1"/>
<dbReference type="InterPro" id="IPR013083">
    <property type="entry name" value="Znf_RING/FYVE/PHD"/>
</dbReference>
<evidence type="ECO:0000256" key="12">
    <source>
        <dbReference type="ARBA" id="ARBA00022801"/>
    </source>
</evidence>
<evidence type="ECO:0000259" key="19">
    <source>
        <dbReference type="PROSITE" id="PS50235"/>
    </source>
</evidence>
<comment type="similarity">
    <text evidence="4">Belongs to the peptidase C19 family. USP20/USP33 subfamily.</text>
</comment>
<dbReference type="PROSITE" id="PS00972">
    <property type="entry name" value="USP_1"/>
    <property type="match status" value="1"/>
</dbReference>
<feature type="domain" description="UBP-type" evidence="20">
    <location>
        <begin position="18"/>
        <end position="121"/>
    </location>
</feature>
<dbReference type="PROSITE" id="PS00973">
    <property type="entry name" value="USP_2"/>
    <property type="match status" value="1"/>
</dbReference>
<dbReference type="SUPFAM" id="SSF54001">
    <property type="entry name" value="Cysteine proteinases"/>
    <property type="match status" value="1"/>
</dbReference>
<dbReference type="SMART" id="SM00695">
    <property type="entry name" value="DUSP"/>
    <property type="match status" value="2"/>
</dbReference>
<keyword evidence="10 16" id="KW-0863">Zinc-finger</keyword>
<feature type="compositionally biased region" description="Basic and acidic residues" evidence="18">
    <location>
        <begin position="877"/>
        <end position="888"/>
    </location>
</feature>
<feature type="compositionally biased region" description="Low complexity" evidence="18">
    <location>
        <begin position="381"/>
        <end position="392"/>
    </location>
</feature>
<keyword evidence="14" id="KW-0862">Zinc</keyword>
<sequence>MLRNYANELKIIHLIFFCDCPHLDCVGEITKEELIQKSHGQCQDCKVGGPNLWACLENGCAYVGCGESHADHSTVHSQETRHNLTVNLTTLRVWCYACGKEVFLERKLGPQPVCAVLLLQDNSRAPGSPTSLRVPPNGACEDLDMETEEEDDLRARGLTGLKNIGNTCYMNAALQALSNCPPLTQFFLECGGLVRTDKKPALCKSYQKLVSDLWHKNRPSYVVPTNLFQGIKAINPMFRGYSQQDSQEFLRCLMDQLHEELKESLPEPYDQSNGVNGITVDDSPMEDNHSQSDDFQSCESCGSSERADNEVQGGNMLIDDTNEAEMLIPEQDEIQANREWQKEKNMINDLYRSGVHDSFLGNQRSNITRSQSPVPMEGHIPKTSSSPPKAASGWPSLNPAHKKAVATFSPPKNKRQKKYRSVISDVFDGTIVSSVQCLTCDRVSVTLENFQDISLPIPGKEDLAKLHSSTHQTSLVKAGSCGEAYAPQGWIAFVMEYIKRLLCCFFWFWGPVVTLQDCLAAFFARDELKGDNMYSCEKCKKLRNGVKFCKMQSLPEILCIHLKRFRHELMFSTKISTHVSFPLEGLDLQPFLAKDSSAQTTNYDLLSVICHHGTASSGHYIAYCRNDVNNLWYEFDDQSVTEVSESCVQNAEAYVLFYKKSNEDAVKERRRVSGLFNIMEPSLLQFYISRQWLNKFKTFAEPGPISNDDFLCSHGGVPPSKATLIDDLVVMLPQNVWDHLYSKYGGGPAVNHLYVCHTCQIEVEKLEKRRKSELDMFVRLNKAFQEEESPVVIYCISMQWFREWEGFVKGKDNDPPGPIDNSKIAVNKNNHLTLKQGADSGQISEETWNFLHSIYGGGPLVTVRPNISHQEAESSQSEEKIEVETRSV</sequence>
<feature type="compositionally biased region" description="Polar residues" evidence="18">
    <location>
        <begin position="293"/>
        <end position="303"/>
    </location>
</feature>
<keyword evidence="9" id="KW-0677">Repeat</keyword>
<dbReference type="Pfam" id="PF06337">
    <property type="entry name" value="DUSP"/>
    <property type="match status" value="2"/>
</dbReference>
<accession>A0A7N8Y6E1</accession>
<dbReference type="Gene3D" id="3.90.70.10">
    <property type="entry name" value="Cysteine proteinases"/>
    <property type="match status" value="2"/>
</dbReference>
<evidence type="ECO:0000313" key="23">
    <source>
        <dbReference type="Proteomes" id="UP000261640"/>
    </source>
</evidence>
<evidence type="ECO:0000259" key="21">
    <source>
        <dbReference type="PROSITE" id="PS51283"/>
    </source>
</evidence>
<dbReference type="Ensembl" id="ENSMAMT00000062223.1">
    <property type="protein sequence ID" value="ENSMAMP00000060976.1"/>
    <property type="gene ID" value="ENSMAMG00000007580.2"/>
</dbReference>
<keyword evidence="13 17" id="KW-0788">Thiol protease</keyword>
<evidence type="ECO:0000256" key="11">
    <source>
        <dbReference type="ARBA" id="ARBA00022786"/>
    </source>
</evidence>
<evidence type="ECO:0000256" key="15">
    <source>
        <dbReference type="ARBA" id="ARBA00023212"/>
    </source>
</evidence>
<keyword evidence="6" id="KW-0254">Endocytosis</keyword>
<dbReference type="SMART" id="SM00290">
    <property type="entry name" value="ZnF_UBP"/>
    <property type="match status" value="1"/>
</dbReference>
<evidence type="ECO:0000256" key="3">
    <source>
        <dbReference type="ARBA" id="ARBA00004556"/>
    </source>
</evidence>
<comment type="catalytic activity">
    <reaction evidence="1 17">
        <text>Thiol-dependent hydrolysis of ester, thioester, amide, peptide and isopeptide bonds formed by the C-terminal Gly of ubiquitin (a 76-residue protein attached to proteins as an intracellular targeting signal).</text>
        <dbReference type="EC" id="3.4.19.12"/>
    </reaction>
</comment>
<dbReference type="InterPro" id="IPR050185">
    <property type="entry name" value="Ub_carboxyl-term_hydrolase"/>
</dbReference>
<feature type="domain" description="DUSP" evidence="21">
    <location>
        <begin position="765"/>
        <end position="867"/>
    </location>
</feature>
<reference evidence="22" key="1">
    <citation type="submission" date="2025-08" db="UniProtKB">
        <authorList>
            <consortium name="Ensembl"/>
        </authorList>
    </citation>
    <scope>IDENTIFICATION</scope>
</reference>
<keyword evidence="8" id="KW-0479">Metal-binding</keyword>
<evidence type="ECO:0000256" key="16">
    <source>
        <dbReference type="PROSITE-ProRule" id="PRU00502"/>
    </source>
</evidence>
<evidence type="ECO:0000256" key="8">
    <source>
        <dbReference type="ARBA" id="ARBA00022723"/>
    </source>
</evidence>
<evidence type="ECO:0000256" key="2">
    <source>
        <dbReference type="ARBA" id="ARBA00004300"/>
    </source>
</evidence>
<dbReference type="Pfam" id="PF02148">
    <property type="entry name" value="zf-UBP"/>
    <property type="match status" value="1"/>
</dbReference>
<name>A0A7N8Y6E1_9TELE</name>
<dbReference type="Pfam" id="PF00443">
    <property type="entry name" value="UCH"/>
    <property type="match status" value="1"/>
</dbReference>
<dbReference type="GO" id="GO:0006897">
    <property type="term" value="P:endocytosis"/>
    <property type="evidence" value="ECO:0007669"/>
    <property type="project" value="UniProtKB-KW"/>
</dbReference>
<dbReference type="GO" id="GO:0006508">
    <property type="term" value="P:proteolysis"/>
    <property type="evidence" value="ECO:0007669"/>
    <property type="project" value="UniProtKB-KW"/>
</dbReference>
<dbReference type="InterPro" id="IPR006615">
    <property type="entry name" value="Pept_C19_DUSP"/>
</dbReference>
<dbReference type="PROSITE" id="PS50271">
    <property type="entry name" value="ZF_UBP"/>
    <property type="match status" value="1"/>
</dbReference>
<evidence type="ECO:0000256" key="9">
    <source>
        <dbReference type="ARBA" id="ARBA00022737"/>
    </source>
</evidence>